<dbReference type="HOGENOM" id="CLU_1262400_0_0_1"/>
<accession>K0KUH8</accession>
<gene>
    <name evidence="1" type="ORF">BN7_5221</name>
</gene>
<comment type="caution">
    <text evidence="1">The sequence shown here is derived from an EMBL/GenBank/DDBJ whole genome shotgun (WGS) entry which is preliminary data.</text>
</comment>
<evidence type="ECO:0000313" key="2">
    <source>
        <dbReference type="Proteomes" id="UP000009328"/>
    </source>
</evidence>
<dbReference type="InParanoid" id="K0KUH8"/>
<dbReference type="Proteomes" id="UP000009328">
    <property type="component" value="Unassembled WGS sequence"/>
</dbReference>
<evidence type="ECO:0000313" key="1">
    <source>
        <dbReference type="EMBL" id="CCH45637.1"/>
    </source>
</evidence>
<protein>
    <submittedName>
        <fullName evidence="1">Uncharacterized protein</fullName>
    </submittedName>
</protein>
<dbReference type="EMBL" id="CAIF01000204">
    <property type="protein sequence ID" value="CCH45637.1"/>
    <property type="molecule type" value="Genomic_DNA"/>
</dbReference>
<keyword evidence="2" id="KW-1185">Reference proteome</keyword>
<name>K0KUH8_WICCF</name>
<reference evidence="1 2" key="1">
    <citation type="journal article" date="2012" name="Eukaryot. Cell">
        <title>Draft genome sequence of Wickerhamomyces ciferrii NRRL Y-1031 F-60-10.</title>
        <authorList>
            <person name="Schneider J."/>
            <person name="Andrea H."/>
            <person name="Blom J."/>
            <person name="Jaenicke S."/>
            <person name="Ruckert C."/>
            <person name="Schorsch C."/>
            <person name="Szczepanowski R."/>
            <person name="Farwick M."/>
            <person name="Goesmann A."/>
            <person name="Puhler A."/>
            <person name="Schaffer S."/>
            <person name="Tauch A."/>
            <person name="Kohler T."/>
            <person name="Brinkrolf K."/>
        </authorList>
    </citation>
    <scope>NUCLEOTIDE SEQUENCE [LARGE SCALE GENOMIC DNA]</scope>
    <source>
        <strain evidence="2">ATCC 14091 / BCRC 22168 / CBS 111 / JCM 3599 / NBRC 0793 / NRRL Y-1031 F-60-10</strain>
    </source>
</reference>
<organism evidence="1 2">
    <name type="scientific">Wickerhamomyces ciferrii (strain ATCC 14091 / BCRC 22168 / CBS 111 / JCM 3599 / NBRC 0793 / NRRL Y-1031 F-60-10)</name>
    <name type="common">Yeast</name>
    <name type="synonym">Pichia ciferrii</name>
    <dbReference type="NCBI Taxonomy" id="1206466"/>
    <lineage>
        <taxon>Eukaryota</taxon>
        <taxon>Fungi</taxon>
        <taxon>Dikarya</taxon>
        <taxon>Ascomycota</taxon>
        <taxon>Saccharomycotina</taxon>
        <taxon>Saccharomycetes</taxon>
        <taxon>Phaffomycetales</taxon>
        <taxon>Wickerhamomycetaceae</taxon>
        <taxon>Wickerhamomyces</taxon>
    </lineage>
</organism>
<dbReference type="AlphaFoldDB" id="K0KUH8"/>
<sequence length="219" mass="25345">MIRTTNLISNKSIFSNSIRYFGTKSDSKINATRSLNSSSSGGASLSLSDVFQSPLSRLRLAEKDSDIIAKQKFDESSYQKYLSNKYKTNSIGLTKDELELQKIINQYPTIKKAHQDYELLLKNRQNISQWEESSHKVAMNYANELNELDEFDPKASNKLRSNLRKTFFKNSLGSMIIFNNSNFLVKFLSQLIFGNMISKSYSYWLRFLNVKVPWTTRRN</sequence>
<proteinExistence type="predicted"/>